<accession>A0ABQ9IR46</accession>
<name>A0ABQ9IR46_9CUCU</name>
<evidence type="ECO:0000313" key="2">
    <source>
        <dbReference type="Proteomes" id="UP001162164"/>
    </source>
</evidence>
<evidence type="ECO:0000313" key="1">
    <source>
        <dbReference type="EMBL" id="KAJ8957294.1"/>
    </source>
</evidence>
<protein>
    <submittedName>
        <fullName evidence="1">Uncharacterized protein</fullName>
    </submittedName>
</protein>
<comment type="caution">
    <text evidence="1">The sequence shown here is derived from an EMBL/GenBank/DDBJ whole genome shotgun (WGS) entry which is preliminary data.</text>
</comment>
<dbReference type="Proteomes" id="UP001162164">
    <property type="component" value="Unassembled WGS sequence"/>
</dbReference>
<dbReference type="EMBL" id="JAPWTJ010003401">
    <property type="protein sequence ID" value="KAJ8957294.1"/>
    <property type="molecule type" value="Genomic_DNA"/>
</dbReference>
<keyword evidence="2" id="KW-1185">Reference proteome</keyword>
<reference evidence="1" key="1">
    <citation type="journal article" date="2023" name="Insect Mol. Biol.">
        <title>Genome sequencing provides insights into the evolution of gene families encoding plant cell wall-degrading enzymes in longhorned beetles.</title>
        <authorList>
            <person name="Shin N.R."/>
            <person name="Okamura Y."/>
            <person name="Kirsch R."/>
            <person name="Pauchet Y."/>
        </authorList>
    </citation>
    <scope>NUCLEOTIDE SEQUENCE</scope>
    <source>
        <strain evidence="1">MMC_N1</strain>
    </source>
</reference>
<sequence>MGAKVNCEQSTKSVNKMLPEYGVTILIARITKDNKDNGDKEQVNRFLHRSVEQVNRFLNRMPNLKEDPFTTNLEYIKLYLSKYEGGEIVLSKEYWEEGIALICLSHQEKRNAISGMGHFQNTPTTPHFKPRPPKMGPPLRFPGTFSRYGVTILIARITKDNKDNEDKEQVNRFLNR</sequence>
<proteinExistence type="predicted"/>
<gene>
    <name evidence="1" type="ORF">NQ317_002341</name>
</gene>
<organism evidence="1 2">
    <name type="scientific">Molorchus minor</name>
    <dbReference type="NCBI Taxonomy" id="1323400"/>
    <lineage>
        <taxon>Eukaryota</taxon>
        <taxon>Metazoa</taxon>
        <taxon>Ecdysozoa</taxon>
        <taxon>Arthropoda</taxon>
        <taxon>Hexapoda</taxon>
        <taxon>Insecta</taxon>
        <taxon>Pterygota</taxon>
        <taxon>Neoptera</taxon>
        <taxon>Endopterygota</taxon>
        <taxon>Coleoptera</taxon>
        <taxon>Polyphaga</taxon>
        <taxon>Cucujiformia</taxon>
        <taxon>Chrysomeloidea</taxon>
        <taxon>Cerambycidae</taxon>
        <taxon>Lamiinae</taxon>
        <taxon>Monochamini</taxon>
        <taxon>Molorchus</taxon>
    </lineage>
</organism>